<name>A0A6V7P9N2_ANACO</name>
<dbReference type="EMBL" id="LR862146">
    <property type="protein sequence ID" value="CAD1827513.1"/>
    <property type="molecule type" value="Genomic_DNA"/>
</dbReference>
<gene>
    <name evidence="1" type="ORF">CB5_LOCUS10724</name>
</gene>
<proteinExistence type="predicted"/>
<organism evidence="1">
    <name type="scientific">Ananas comosus var. bracteatus</name>
    <name type="common">red pineapple</name>
    <dbReference type="NCBI Taxonomy" id="296719"/>
    <lineage>
        <taxon>Eukaryota</taxon>
        <taxon>Viridiplantae</taxon>
        <taxon>Streptophyta</taxon>
        <taxon>Embryophyta</taxon>
        <taxon>Tracheophyta</taxon>
        <taxon>Spermatophyta</taxon>
        <taxon>Magnoliopsida</taxon>
        <taxon>Liliopsida</taxon>
        <taxon>Poales</taxon>
        <taxon>Bromeliaceae</taxon>
        <taxon>Bromelioideae</taxon>
        <taxon>Ananas</taxon>
    </lineage>
</organism>
<reference evidence="1" key="1">
    <citation type="submission" date="2020-07" db="EMBL/GenBank/DDBJ databases">
        <authorList>
            <person name="Lin J."/>
        </authorList>
    </citation>
    <scope>NUCLEOTIDE SEQUENCE</scope>
</reference>
<sequence>MRLMNRLCGIEKSTGPGGTDSFLEWECWATQALRRHKPDYLGHMADLGTRRAGLCRVPGRDIIFLFLGGKDGNPPSLATIFFETRKKSGQLEGDNTNKKYDEILEASQSQPQLSNIELIEKCFGTQCRQHVVCYGVV</sequence>
<dbReference type="AlphaFoldDB" id="A0A6V7P9N2"/>
<accession>A0A6V7P9N2</accession>
<evidence type="ECO:0000313" key="1">
    <source>
        <dbReference type="EMBL" id="CAD1827513.1"/>
    </source>
</evidence>
<protein>
    <submittedName>
        <fullName evidence="1">Uncharacterized protein</fullName>
    </submittedName>
</protein>